<dbReference type="InterPro" id="IPR038301">
    <property type="entry name" value="AraC-like_sf"/>
</dbReference>
<gene>
    <name evidence="1" type="ORF">WG900_18885</name>
</gene>
<name>A0ABU8SDE4_9SPHN</name>
<dbReference type="Gene3D" id="1.10.8.930">
    <property type="entry name" value="Protein of unknown function DUF1465"/>
    <property type="match status" value="1"/>
</dbReference>
<evidence type="ECO:0000313" key="1">
    <source>
        <dbReference type="EMBL" id="MEJ6011974.1"/>
    </source>
</evidence>
<accession>A0ABU8SDE4</accession>
<protein>
    <submittedName>
        <fullName evidence="1">DUF1465 family protein</fullName>
    </submittedName>
</protein>
<dbReference type="Proteomes" id="UP001379235">
    <property type="component" value="Unassembled WGS sequence"/>
</dbReference>
<organism evidence="1 2">
    <name type="scientific">Novosphingobium aquae</name>
    <dbReference type="NCBI Taxonomy" id="3133435"/>
    <lineage>
        <taxon>Bacteria</taxon>
        <taxon>Pseudomonadati</taxon>
        <taxon>Pseudomonadota</taxon>
        <taxon>Alphaproteobacteria</taxon>
        <taxon>Sphingomonadales</taxon>
        <taxon>Sphingomonadaceae</taxon>
        <taxon>Novosphingobium</taxon>
    </lineage>
</organism>
<dbReference type="Pfam" id="PF07323">
    <property type="entry name" value="DUF1465"/>
    <property type="match status" value="1"/>
</dbReference>
<dbReference type="InterPro" id="IPR010848">
    <property type="entry name" value="DUF1465"/>
</dbReference>
<sequence length="151" mass="17352">MERPANMNPRIIEALYGEGLVLSDEVRAMFSFTDHGDRSPEDEARIALSCEALRTTTRMMHAVAWLLNHRAYFRGEISEFQLRRYGKLQSDFPPADPDRLALLSPTVCELIGATERFYARLSRLDRGWRDNVPMQVPAIRRLRDRLSGMVG</sequence>
<dbReference type="EMBL" id="JBBHJY010000012">
    <property type="protein sequence ID" value="MEJ6011974.1"/>
    <property type="molecule type" value="Genomic_DNA"/>
</dbReference>
<evidence type="ECO:0000313" key="2">
    <source>
        <dbReference type="Proteomes" id="UP001379235"/>
    </source>
</evidence>
<reference evidence="1 2" key="1">
    <citation type="submission" date="2024-03" db="EMBL/GenBank/DDBJ databases">
        <authorList>
            <person name="Jo J.-H."/>
        </authorList>
    </citation>
    <scope>NUCLEOTIDE SEQUENCE [LARGE SCALE GENOMIC DNA]</scope>
    <source>
        <strain evidence="1 2">AS3R-12</strain>
    </source>
</reference>
<proteinExistence type="predicted"/>
<dbReference type="RefSeq" id="WP_339969722.1">
    <property type="nucleotide sequence ID" value="NZ_JBBHJY010000012.1"/>
</dbReference>
<keyword evidence="2" id="KW-1185">Reference proteome</keyword>
<comment type="caution">
    <text evidence="1">The sequence shown here is derived from an EMBL/GenBank/DDBJ whole genome shotgun (WGS) entry which is preliminary data.</text>
</comment>